<evidence type="ECO:0000313" key="2">
    <source>
        <dbReference type="Proteomes" id="UP000735302"/>
    </source>
</evidence>
<protein>
    <submittedName>
        <fullName evidence="1">Uncharacterized protein</fullName>
    </submittedName>
</protein>
<accession>A0AAV4DGE3</accession>
<dbReference type="Proteomes" id="UP000735302">
    <property type="component" value="Unassembled WGS sequence"/>
</dbReference>
<keyword evidence="2" id="KW-1185">Reference proteome</keyword>
<dbReference type="AlphaFoldDB" id="A0AAV4DGE3"/>
<gene>
    <name evidence="1" type="ORF">PoB_006960000</name>
</gene>
<dbReference type="EMBL" id="BLXT01007857">
    <property type="protein sequence ID" value="GFO43095.1"/>
    <property type="molecule type" value="Genomic_DNA"/>
</dbReference>
<organism evidence="1 2">
    <name type="scientific">Plakobranchus ocellatus</name>
    <dbReference type="NCBI Taxonomy" id="259542"/>
    <lineage>
        <taxon>Eukaryota</taxon>
        <taxon>Metazoa</taxon>
        <taxon>Spiralia</taxon>
        <taxon>Lophotrochozoa</taxon>
        <taxon>Mollusca</taxon>
        <taxon>Gastropoda</taxon>
        <taxon>Heterobranchia</taxon>
        <taxon>Euthyneura</taxon>
        <taxon>Panpulmonata</taxon>
        <taxon>Sacoglossa</taxon>
        <taxon>Placobranchoidea</taxon>
        <taxon>Plakobranchidae</taxon>
        <taxon>Plakobranchus</taxon>
    </lineage>
</organism>
<sequence length="123" mass="13504">MQRIQVTNQLTDVNSVKFEHMLQKPLLLNTDTHSDLVQLCDTNIILYVQEEIILETYHMTSTTWPVACARPYLELKIVSSTDSRGVAGTVDSESALTSAGIVLSRVPDGGPESRRSPCCGLAL</sequence>
<comment type="caution">
    <text evidence="1">The sequence shown here is derived from an EMBL/GenBank/DDBJ whole genome shotgun (WGS) entry which is preliminary data.</text>
</comment>
<evidence type="ECO:0000313" key="1">
    <source>
        <dbReference type="EMBL" id="GFO43095.1"/>
    </source>
</evidence>
<proteinExistence type="predicted"/>
<name>A0AAV4DGE3_9GAST</name>
<reference evidence="1 2" key="1">
    <citation type="journal article" date="2021" name="Elife">
        <title>Chloroplast acquisition without the gene transfer in kleptoplastic sea slugs, Plakobranchus ocellatus.</title>
        <authorList>
            <person name="Maeda T."/>
            <person name="Takahashi S."/>
            <person name="Yoshida T."/>
            <person name="Shimamura S."/>
            <person name="Takaki Y."/>
            <person name="Nagai Y."/>
            <person name="Toyoda A."/>
            <person name="Suzuki Y."/>
            <person name="Arimoto A."/>
            <person name="Ishii H."/>
            <person name="Satoh N."/>
            <person name="Nishiyama T."/>
            <person name="Hasebe M."/>
            <person name="Maruyama T."/>
            <person name="Minagawa J."/>
            <person name="Obokata J."/>
            <person name="Shigenobu S."/>
        </authorList>
    </citation>
    <scope>NUCLEOTIDE SEQUENCE [LARGE SCALE GENOMIC DNA]</scope>
</reference>